<evidence type="ECO:0000313" key="3">
    <source>
        <dbReference type="EMBL" id="TWI76071.1"/>
    </source>
</evidence>
<dbReference type="AlphaFoldDB" id="A0A562S409"/>
<feature type="chain" id="PRO_5021709090" evidence="2">
    <location>
        <begin position="19"/>
        <end position="278"/>
    </location>
</feature>
<proteinExistence type="predicted"/>
<organism evidence="3 4">
    <name type="scientific">Bradyrhizobium huanghuaihaiense</name>
    <dbReference type="NCBI Taxonomy" id="990078"/>
    <lineage>
        <taxon>Bacteria</taxon>
        <taxon>Pseudomonadati</taxon>
        <taxon>Pseudomonadota</taxon>
        <taxon>Alphaproteobacteria</taxon>
        <taxon>Hyphomicrobiales</taxon>
        <taxon>Nitrobacteraceae</taxon>
        <taxon>Bradyrhizobium</taxon>
    </lineage>
</organism>
<comment type="caution">
    <text evidence="3">The sequence shown here is derived from an EMBL/GenBank/DDBJ whole genome shotgun (WGS) entry which is preliminary data.</text>
</comment>
<evidence type="ECO:0000256" key="2">
    <source>
        <dbReference type="SAM" id="SignalP"/>
    </source>
</evidence>
<feature type="compositionally biased region" description="Low complexity" evidence="1">
    <location>
        <begin position="47"/>
        <end position="57"/>
    </location>
</feature>
<evidence type="ECO:0000313" key="4">
    <source>
        <dbReference type="Proteomes" id="UP000316291"/>
    </source>
</evidence>
<feature type="signal peptide" evidence="2">
    <location>
        <begin position="1"/>
        <end position="18"/>
    </location>
</feature>
<feature type="region of interest" description="Disordered" evidence="1">
    <location>
        <begin position="22"/>
        <end position="57"/>
    </location>
</feature>
<dbReference type="OrthoDB" id="8253586at2"/>
<gene>
    <name evidence="3" type="ORF">IQ16_00303</name>
</gene>
<name>A0A562S409_9BRAD</name>
<keyword evidence="4" id="KW-1185">Reference proteome</keyword>
<protein>
    <submittedName>
        <fullName evidence="3">Uncharacterized protein</fullName>
    </submittedName>
</protein>
<dbReference type="Proteomes" id="UP000316291">
    <property type="component" value="Unassembled WGS sequence"/>
</dbReference>
<evidence type="ECO:0000256" key="1">
    <source>
        <dbReference type="SAM" id="MobiDB-lite"/>
    </source>
</evidence>
<reference evidence="3 4" key="1">
    <citation type="journal article" date="2015" name="Stand. Genomic Sci.">
        <title>Genomic Encyclopedia of Bacterial and Archaeal Type Strains, Phase III: the genomes of soil and plant-associated and newly described type strains.</title>
        <authorList>
            <person name="Whitman W.B."/>
            <person name="Woyke T."/>
            <person name="Klenk H.P."/>
            <person name="Zhou Y."/>
            <person name="Lilburn T.G."/>
            <person name="Beck B.J."/>
            <person name="De Vos P."/>
            <person name="Vandamme P."/>
            <person name="Eisen J.A."/>
            <person name="Garrity G."/>
            <person name="Hugenholtz P."/>
            <person name="Kyrpides N.C."/>
        </authorList>
    </citation>
    <scope>NUCLEOTIDE SEQUENCE [LARGE SCALE GENOMIC DNA]</scope>
    <source>
        <strain evidence="3 4">CGMCC 1.10948</strain>
    </source>
</reference>
<feature type="compositionally biased region" description="Low complexity" evidence="1">
    <location>
        <begin position="22"/>
        <end position="39"/>
    </location>
</feature>
<dbReference type="EMBL" id="VLLA01000001">
    <property type="protein sequence ID" value="TWI76071.1"/>
    <property type="molecule type" value="Genomic_DNA"/>
</dbReference>
<accession>A0A562S409</accession>
<sequence length="278" mass="29695">MFRIAVSLIALLSLLTSAAGQTPPATTAPSAQTAAPAKPAVKKAAPKAKPAAGQPVAAESGPCQIGVISAIGDQFSVQHVGLTMFGNEYMEAPIEAWGIDDLFVATVRAAAPGTAVRKIAYASGAFKPYYHPEAKLFRNDRDDLTALVRQIAGTANCERYVVATKARVSVDGTNQSIEGLGVYKNWASPSGRGVVVAYFRINVFDGRTFVIHRAPTRSFGDVIASSFSNKYDNTQILNNLEFPKTPEQVTNSALLRDSTRSLLTAQLDKYLPAYIKGE</sequence>
<keyword evidence="2" id="KW-0732">Signal</keyword>